<organism evidence="1 2">
    <name type="scientific">Novosphingobium lindaniclasticum LE124</name>
    <dbReference type="NCBI Taxonomy" id="1096930"/>
    <lineage>
        <taxon>Bacteria</taxon>
        <taxon>Pseudomonadati</taxon>
        <taxon>Pseudomonadota</taxon>
        <taxon>Alphaproteobacteria</taxon>
        <taxon>Sphingomonadales</taxon>
        <taxon>Sphingomonadaceae</taxon>
        <taxon>Novosphingobium</taxon>
    </lineage>
</organism>
<accession>T0H8C4</accession>
<gene>
    <name evidence="1" type="ORF">L284_15265</name>
</gene>
<comment type="caution">
    <text evidence="1">The sequence shown here is derived from an EMBL/GenBank/DDBJ whole genome shotgun (WGS) entry which is preliminary data.</text>
</comment>
<dbReference type="AlphaFoldDB" id="T0H8C4"/>
<dbReference type="eggNOG" id="ENOG5033FGG">
    <property type="taxonomic scope" value="Bacteria"/>
</dbReference>
<dbReference type="Proteomes" id="UP000015527">
    <property type="component" value="Unassembled WGS sequence"/>
</dbReference>
<dbReference type="Pfam" id="PF20099">
    <property type="entry name" value="DUF6489"/>
    <property type="match status" value="1"/>
</dbReference>
<protein>
    <submittedName>
        <fullName evidence="1">Uncharacterized protein</fullName>
    </submittedName>
</protein>
<keyword evidence="2" id="KW-1185">Reference proteome</keyword>
<name>T0H8C4_9SPHN</name>
<evidence type="ECO:0000313" key="2">
    <source>
        <dbReference type="Proteomes" id="UP000015527"/>
    </source>
</evidence>
<reference evidence="1 2" key="1">
    <citation type="journal article" date="2013" name="Genome Announc.">
        <title>Genome Sequence of Novosphingobium lindaniclasticum LE124T, Isolated from a Hexachlorocyclohexane Dumpsite.</title>
        <authorList>
            <person name="Saxena A."/>
            <person name="Nayyar N."/>
            <person name="Sangwan N."/>
            <person name="Kumari R."/>
            <person name="Khurana J.P."/>
            <person name="Lal R."/>
        </authorList>
    </citation>
    <scope>NUCLEOTIDE SEQUENCE [LARGE SCALE GENOMIC DNA]</scope>
    <source>
        <strain evidence="1 2">LE124</strain>
    </source>
</reference>
<dbReference type="EMBL" id="ATHL01000095">
    <property type="protein sequence ID" value="EQB12611.1"/>
    <property type="molecule type" value="Genomic_DNA"/>
</dbReference>
<proteinExistence type="predicted"/>
<sequence length="109" mass="11694">MDFAIAMCHPGCTNSKWEAVMKVNVEVECSPEEARRFLGLPDVTKANDVYVDALANAMQGVGNFDQLQELSKQVAPMGQMGLKLFQQILESGAAMAMSGGSGNKPKKAD</sequence>
<dbReference type="PATRIC" id="fig|1096930.3.peg.3038"/>
<dbReference type="InterPro" id="IPR045502">
    <property type="entry name" value="DUF6489"/>
</dbReference>
<evidence type="ECO:0000313" key="1">
    <source>
        <dbReference type="EMBL" id="EQB12611.1"/>
    </source>
</evidence>